<feature type="compositionally biased region" description="Basic and acidic residues" evidence="1">
    <location>
        <begin position="112"/>
        <end position="127"/>
    </location>
</feature>
<dbReference type="AlphaFoldDB" id="A9KTD8"/>
<dbReference type="RefSeq" id="WP_012201417.1">
    <property type="nucleotide sequence ID" value="NC_010001.1"/>
</dbReference>
<protein>
    <submittedName>
        <fullName evidence="2">Uncharacterized protein</fullName>
    </submittedName>
</protein>
<dbReference type="Pfam" id="PF14282">
    <property type="entry name" value="FlxA"/>
    <property type="match status" value="1"/>
</dbReference>
<dbReference type="KEGG" id="cpy:Cphy_3415"/>
<dbReference type="HOGENOM" id="CLU_978992_0_0_9"/>
<gene>
    <name evidence="2" type="ordered locus">Cphy_3415</name>
</gene>
<sequence>MNIGATQGYSYSSSLAFGQNQYTNGLGIQESNKSKEERSSINAAELSFNKQGDSFLESLREQYKGYQEELNSLSANEEMTPEEKLAKRKEIQEQIDDIKSQIALRQQQLQQQEKENAQKEIEKRQRESASNNKDITEEEYRNQLHQKFLTEASNVMSEVGIHKRLKVKTEGELRVASIELKSSMARSGGASKSLTKNVSEAKKRLSQNDIKLSEKLGKLNELANAQKDELKNQEKDSKNSISLKEKLEETKVAKERMYRNNSEIEEKEEKRMDNRYDKHVNVLI</sequence>
<keyword evidence="3" id="KW-1185">Reference proteome</keyword>
<dbReference type="EMBL" id="CP000885">
    <property type="protein sequence ID" value="ABX43768.1"/>
    <property type="molecule type" value="Genomic_DNA"/>
</dbReference>
<name>A9KTD8_LACP7</name>
<feature type="region of interest" description="Disordered" evidence="1">
    <location>
        <begin position="184"/>
        <end position="204"/>
    </location>
</feature>
<dbReference type="Proteomes" id="UP000000370">
    <property type="component" value="Chromosome"/>
</dbReference>
<feature type="region of interest" description="Disordered" evidence="1">
    <location>
        <begin position="106"/>
        <end position="138"/>
    </location>
</feature>
<feature type="region of interest" description="Disordered" evidence="1">
    <location>
        <begin position="70"/>
        <end position="89"/>
    </location>
</feature>
<evidence type="ECO:0000313" key="3">
    <source>
        <dbReference type="Proteomes" id="UP000000370"/>
    </source>
</evidence>
<accession>A9KTD8</accession>
<organism evidence="2 3">
    <name type="scientific">Lachnoclostridium phytofermentans (strain ATCC 700394 / DSM 18823 / ISDg)</name>
    <name type="common">Clostridium phytofermentans</name>
    <dbReference type="NCBI Taxonomy" id="357809"/>
    <lineage>
        <taxon>Bacteria</taxon>
        <taxon>Bacillati</taxon>
        <taxon>Bacillota</taxon>
        <taxon>Clostridia</taxon>
        <taxon>Lachnospirales</taxon>
        <taxon>Lachnospiraceae</taxon>
    </lineage>
</organism>
<dbReference type="InterPro" id="IPR025577">
    <property type="entry name" value="FlxA"/>
</dbReference>
<dbReference type="OrthoDB" id="9959562at2"/>
<reference evidence="3" key="1">
    <citation type="submission" date="2007-11" db="EMBL/GenBank/DDBJ databases">
        <title>Complete genome sequence of Clostridium phytofermentans ISDg.</title>
        <authorList>
            <person name="Leschine S.B."/>
            <person name="Warnick T.A."/>
            <person name="Blanchard J.L."/>
            <person name="Schnell D.J."/>
            <person name="Petit E.L."/>
            <person name="LaTouf W.G."/>
            <person name="Copeland A."/>
            <person name="Lucas S."/>
            <person name="Lapidus A."/>
            <person name="Barry K."/>
            <person name="Glavina del Rio T."/>
            <person name="Dalin E."/>
            <person name="Tice H."/>
            <person name="Pitluck S."/>
            <person name="Kiss H."/>
            <person name="Brettin T."/>
            <person name="Bruce D."/>
            <person name="Detter J.C."/>
            <person name="Han C."/>
            <person name="Kuske C."/>
            <person name="Schmutz J."/>
            <person name="Larimer F."/>
            <person name="Land M."/>
            <person name="Hauser L."/>
            <person name="Kyrpides N."/>
            <person name="Kim E.A."/>
            <person name="Richardson P."/>
        </authorList>
    </citation>
    <scope>NUCLEOTIDE SEQUENCE [LARGE SCALE GENOMIC DNA]</scope>
    <source>
        <strain evidence="3">ATCC 700394 / DSM 18823 / ISDg</strain>
    </source>
</reference>
<evidence type="ECO:0000256" key="1">
    <source>
        <dbReference type="SAM" id="MobiDB-lite"/>
    </source>
</evidence>
<proteinExistence type="predicted"/>
<feature type="region of interest" description="Disordered" evidence="1">
    <location>
        <begin position="227"/>
        <end position="247"/>
    </location>
</feature>
<evidence type="ECO:0000313" key="2">
    <source>
        <dbReference type="EMBL" id="ABX43768.1"/>
    </source>
</evidence>